<sequence>MEFRAFILELNDVELEKYAKDSGTTTGYLKTHLLYGYKEPRRALRKALVKNSNGKVSELELMRHFASYSEGNINNQNSNATTI</sequence>
<dbReference type="OrthoDB" id="6694811at2"/>
<dbReference type="RefSeq" id="WP_087620624.1">
    <property type="nucleotide sequence ID" value="NZ_NEXX01000003.1"/>
</dbReference>
<dbReference type="EMBL" id="NEXX01000003">
    <property type="protein sequence ID" value="OUY07023.1"/>
    <property type="molecule type" value="Genomic_DNA"/>
</dbReference>
<gene>
    <name evidence="1" type="ORF">CAP51_10035</name>
</gene>
<accession>A0A1Z9YXV7</accession>
<evidence type="ECO:0000313" key="2">
    <source>
        <dbReference type="Proteomes" id="UP000196536"/>
    </source>
</evidence>
<organism evidence="1 2">
    <name type="scientific">Acinetobacter populi</name>
    <dbReference type="NCBI Taxonomy" id="1582270"/>
    <lineage>
        <taxon>Bacteria</taxon>
        <taxon>Pseudomonadati</taxon>
        <taxon>Pseudomonadota</taxon>
        <taxon>Gammaproteobacteria</taxon>
        <taxon>Moraxellales</taxon>
        <taxon>Moraxellaceae</taxon>
        <taxon>Acinetobacter</taxon>
    </lineage>
</organism>
<dbReference type="AlphaFoldDB" id="A0A1Z9YXV7"/>
<keyword evidence="2" id="KW-1185">Reference proteome</keyword>
<evidence type="ECO:0008006" key="3">
    <source>
        <dbReference type="Google" id="ProtNLM"/>
    </source>
</evidence>
<comment type="caution">
    <text evidence="1">The sequence shown here is derived from an EMBL/GenBank/DDBJ whole genome shotgun (WGS) entry which is preliminary data.</text>
</comment>
<name>A0A1Z9YXV7_9GAMM</name>
<dbReference type="Proteomes" id="UP000196536">
    <property type="component" value="Unassembled WGS sequence"/>
</dbReference>
<evidence type="ECO:0000313" key="1">
    <source>
        <dbReference type="EMBL" id="OUY07023.1"/>
    </source>
</evidence>
<proteinExistence type="predicted"/>
<reference evidence="1 2" key="1">
    <citation type="submission" date="2017-05" db="EMBL/GenBank/DDBJ databases">
        <title>Acinetobacter populi ANC 5415 (= PBJ7), whole genome shotgun sequencing project.</title>
        <authorList>
            <person name="Nemec A."/>
            <person name="Radolfova-Krizova L."/>
        </authorList>
    </citation>
    <scope>NUCLEOTIDE SEQUENCE [LARGE SCALE GENOMIC DNA]</scope>
    <source>
        <strain evidence="1 2">PBJ7</strain>
    </source>
</reference>
<protein>
    <recommendedName>
        <fullName evidence="3">Transcriptional regulator</fullName>
    </recommendedName>
</protein>